<dbReference type="SMART" id="SM00283">
    <property type="entry name" value="MA"/>
    <property type="match status" value="1"/>
</dbReference>
<feature type="transmembrane region" description="Helical" evidence="3">
    <location>
        <begin position="50"/>
        <end position="70"/>
    </location>
</feature>
<dbReference type="GO" id="GO:0016020">
    <property type="term" value="C:membrane"/>
    <property type="evidence" value="ECO:0007669"/>
    <property type="project" value="InterPro"/>
</dbReference>
<evidence type="ECO:0000259" key="4">
    <source>
        <dbReference type="PROSITE" id="PS50111"/>
    </source>
</evidence>
<reference evidence="5" key="1">
    <citation type="submission" date="2018-06" db="EMBL/GenBank/DDBJ databases">
        <authorList>
            <person name="Zhirakovskaya E."/>
        </authorList>
    </citation>
    <scope>NUCLEOTIDE SEQUENCE</scope>
</reference>
<feature type="domain" description="Methyl-accepting transducer" evidence="4">
    <location>
        <begin position="149"/>
        <end position="403"/>
    </location>
</feature>
<dbReference type="GO" id="GO:0004888">
    <property type="term" value="F:transmembrane signaling receptor activity"/>
    <property type="evidence" value="ECO:0007669"/>
    <property type="project" value="InterPro"/>
</dbReference>
<dbReference type="PANTHER" id="PTHR32089">
    <property type="entry name" value="METHYL-ACCEPTING CHEMOTAXIS PROTEIN MCPB"/>
    <property type="match status" value="1"/>
</dbReference>
<dbReference type="GO" id="GO:0006935">
    <property type="term" value="P:chemotaxis"/>
    <property type="evidence" value="ECO:0007669"/>
    <property type="project" value="InterPro"/>
</dbReference>
<dbReference type="Gene3D" id="1.10.287.950">
    <property type="entry name" value="Methyl-accepting chemotaxis protein"/>
    <property type="match status" value="1"/>
</dbReference>
<feature type="transmembrane region" description="Helical" evidence="3">
    <location>
        <begin position="21"/>
        <end position="44"/>
    </location>
</feature>
<keyword evidence="3" id="KW-1133">Transmembrane helix</keyword>
<keyword evidence="3" id="KW-0812">Transmembrane</keyword>
<organism evidence="5">
    <name type="scientific">hydrothermal vent metagenome</name>
    <dbReference type="NCBI Taxonomy" id="652676"/>
    <lineage>
        <taxon>unclassified sequences</taxon>
        <taxon>metagenomes</taxon>
        <taxon>ecological metagenomes</taxon>
    </lineage>
</organism>
<dbReference type="PANTHER" id="PTHR32089:SF112">
    <property type="entry name" value="LYSOZYME-LIKE PROTEIN-RELATED"/>
    <property type="match status" value="1"/>
</dbReference>
<dbReference type="EMBL" id="UOFW01000152">
    <property type="protein sequence ID" value="VAX06060.1"/>
    <property type="molecule type" value="Genomic_DNA"/>
</dbReference>
<evidence type="ECO:0000256" key="2">
    <source>
        <dbReference type="ARBA" id="ARBA00029447"/>
    </source>
</evidence>
<proteinExistence type="inferred from homology"/>
<keyword evidence="1" id="KW-0807">Transducer</keyword>
<evidence type="ECO:0000256" key="3">
    <source>
        <dbReference type="SAM" id="Phobius"/>
    </source>
</evidence>
<sequence length="543" mass="58910">MNLSSFSLLLNKTLTISSKKSLWILFGIIGTNMTLITLNLLYSAAALSGIGMFGLIVSGILFIGGFLFWYQLLKNISPTEQTNTLTEVSNEETLPPTDSEKTEIEGLKKQVRKMTLQAGLAEETQRHVEEEVTFLKEFAGQTKTSLFKMADSIDIELQNNIKNITIQTEKATDIAAQLTKSAQTVGDKSGTVAEGAAMALENTTNVQKFAAGLSDTVAEITNQMKQTTALTQEAVSISNDTQTTISGLEDAAQGIEEIIGLINNIARQTNMLALNATIEAARAGEAGKGFAVVAAEVKNLANQTTQSVEGITQHIKGIQTKVGAAVQDIDKIKKSIDNVQSSSDVISTEVTQQGEATREITASSTEARTSVQTVTEGARDISQEANNNTLIVEEINLISEELARQVLSIRSHMMEIVQCALDENERRSTERHISTKTSLITLDGIEGDIQIQFLDYSMGGMRVKVLDNPLPATFLNGSARKGTVSTGTTGSKIHFIVRDVQDDVINAQFEDDEVLIRMLNVYLESQNSEDGVDDTLEEIELFG</sequence>
<dbReference type="AlphaFoldDB" id="A0A3B1B700"/>
<dbReference type="GO" id="GO:0007165">
    <property type="term" value="P:signal transduction"/>
    <property type="evidence" value="ECO:0007669"/>
    <property type="project" value="UniProtKB-KW"/>
</dbReference>
<dbReference type="Pfam" id="PF00015">
    <property type="entry name" value="MCPsignal"/>
    <property type="match status" value="1"/>
</dbReference>
<dbReference type="SUPFAM" id="SSF58104">
    <property type="entry name" value="Methyl-accepting chemotaxis protein (MCP) signaling domain"/>
    <property type="match status" value="1"/>
</dbReference>
<dbReference type="PRINTS" id="PR00260">
    <property type="entry name" value="CHEMTRNSDUCR"/>
</dbReference>
<evidence type="ECO:0000313" key="5">
    <source>
        <dbReference type="EMBL" id="VAX06060.1"/>
    </source>
</evidence>
<dbReference type="InterPro" id="IPR004090">
    <property type="entry name" value="Chemotax_Me-accpt_rcpt"/>
</dbReference>
<gene>
    <name evidence="5" type="ORF">MNBD_ALPHA03-1801</name>
</gene>
<dbReference type="InterPro" id="IPR004089">
    <property type="entry name" value="MCPsignal_dom"/>
</dbReference>
<name>A0A3B1B700_9ZZZZ</name>
<evidence type="ECO:0000256" key="1">
    <source>
        <dbReference type="ARBA" id="ARBA00023224"/>
    </source>
</evidence>
<accession>A0A3B1B700</accession>
<dbReference type="PROSITE" id="PS50111">
    <property type="entry name" value="CHEMOTAXIS_TRANSDUC_2"/>
    <property type="match status" value="1"/>
</dbReference>
<keyword evidence="3" id="KW-0472">Membrane</keyword>
<protein>
    <submittedName>
        <fullName evidence="5">PUTATIVE MCP-DOMAIN SIGNAL TRANSDUCTION PROTEIN</fullName>
    </submittedName>
</protein>
<comment type="similarity">
    <text evidence="2">Belongs to the methyl-accepting chemotaxis (MCP) protein family.</text>
</comment>